<dbReference type="PROSITE" id="PS00688">
    <property type="entry name" value="SIGMA54_INTERACT_3"/>
    <property type="match status" value="1"/>
</dbReference>
<dbReference type="InterPro" id="IPR025944">
    <property type="entry name" value="Sigma_54_int_dom_CS"/>
</dbReference>
<dbReference type="Gene3D" id="1.10.8.60">
    <property type="match status" value="1"/>
</dbReference>
<reference evidence="10" key="1">
    <citation type="submission" date="2016-10" db="EMBL/GenBank/DDBJ databases">
        <authorList>
            <person name="Varghese N."/>
            <person name="Submissions S."/>
        </authorList>
    </citation>
    <scope>NUCLEOTIDE SEQUENCE [LARGE SCALE GENOMIC DNA]</scope>
    <source>
        <strain evidence="10">NRRL B-59562</strain>
    </source>
</reference>
<evidence type="ECO:0000256" key="5">
    <source>
        <dbReference type="ARBA" id="ARBA00023163"/>
    </source>
</evidence>
<dbReference type="SMART" id="SM00382">
    <property type="entry name" value="AAA"/>
    <property type="match status" value="1"/>
</dbReference>
<dbReference type="InterPro" id="IPR025662">
    <property type="entry name" value="Sigma_54_int_dom_ATP-bd_1"/>
</dbReference>
<dbReference type="Pfam" id="PF25601">
    <property type="entry name" value="AAA_lid_14"/>
    <property type="match status" value="1"/>
</dbReference>
<evidence type="ECO:0000313" key="10">
    <source>
        <dbReference type="Proteomes" id="UP000243778"/>
    </source>
</evidence>
<dbReference type="Pfam" id="PF00158">
    <property type="entry name" value="Sigma54_activat"/>
    <property type="match status" value="1"/>
</dbReference>
<dbReference type="PROSITE" id="PS50112">
    <property type="entry name" value="PAS"/>
    <property type="match status" value="1"/>
</dbReference>
<dbReference type="InterPro" id="IPR002078">
    <property type="entry name" value="Sigma_54_int"/>
</dbReference>
<dbReference type="Gene3D" id="3.30.450.40">
    <property type="match status" value="1"/>
</dbReference>
<feature type="domain" description="Sigma-54 factor interaction" evidence="7">
    <location>
        <begin position="332"/>
        <end position="554"/>
    </location>
</feature>
<dbReference type="SUPFAM" id="SSF52540">
    <property type="entry name" value="P-loop containing nucleoside triphosphate hydrolases"/>
    <property type="match status" value="1"/>
</dbReference>
<organism evidence="9 10">
    <name type="scientific">Pseudomonas kuykendallii</name>
    <dbReference type="NCBI Taxonomy" id="1007099"/>
    <lineage>
        <taxon>Bacteria</taxon>
        <taxon>Pseudomonadati</taxon>
        <taxon>Pseudomonadota</taxon>
        <taxon>Gammaproteobacteria</taxon>
        <taxon>Pseudomonadales</taxon>
        <taxon>Pseudomonadaceae</taxon>
        <taxon>Pseudomonas</taxon>
    </lineage>
</organism>
<dbReference type="PANTHER" id="PTHR32071">
    <property type="entry name" value="TRANSCRIPTIONAL REGULATORY PROTEIN"/>
    <property type="match status" value="1"/>
</dbReference>
<dbReference type="Pfam" id="PF02954">
    <property type="entry name" value="HTH_8"/>
    <property type="match status" value="1"/>
</dbReference>
<dbReference type="GO" id="GO:0043565">
    <property type="term" value="F:sequence-specific DNA binding"/>
    <property type="evidence" value="ECO:0007669"/>
    <property type="project" value="InterPro"/>
</dbReference>
<dbReference type="OrthoDB" id="9804019at2"/>
<dbReference type="InterPro" id="IPR027417">
    <property type="entry name" value="P-loop_NTPase"/>
</dbReference>
<keyword evidence="2" id="KW-0067">ATP-binding</keyword>
<name>A0A1H3DTH0_9PSED</name>
<evidence type="ECO:0000256" key="3">
    <source>
        <dbReference type="ARBA" id="ARBA00023015"/>
    </source>
</evidence>
<dbReference type="InterPro" id="IPR000014">
    <property type="entry name" value="PAS"/>
</dbReference>
<dbReference type="CDD" id="cd00009">
    <property type="entry name" value="AAA"/>
    <property type="match status" value="1"/>
</dbReference>
<keyword evidence="4" id="KW-0238">DNA-binding</keyword>
<dbReference type="InterPro" id="IPR035965">
    <property type="entry name" value="PAS-like_dom_sf"/>
</dbReference>
<keyword evidence="5" id="KW-0804">Transcription</keyword>
<dbReference type="RefSeq" id="WP_090230959.1">
    <property type="nucleotide sequence ID" value="NZ_FNNU01000005.1"/>
</dbReference>
<dbReference type="SUPFAM" id="SSF55785">
    <property type="entry name" value="PYP-like sensor domain (PAS domain)"/>
    <property type="match status" value="1"/>
</dbReference>
<dbReference type="Gene3D" id="3.40.50.300">
    <property type="entry name" value="P-loop containing nucleotide triphosphate hydrolases"/>
    <property type="match status" value="1"/>
</dbReference>
<evidence type="ECO:0000259" key="7">
    <source>
        <dbReference type="PROSITE" id="PS50045"/>
    </source>
</evidence>
<dbReference type="InterPro" id="IPR003593">
    <property type="entry name" value="AAA+_ATPase"/>
</dbReference>
<dbReference type="InterPro" id="IPR002197">
    <property type="entry name" value="HTH_Fis"/>
</dbReference>
<evidence type="ECO:0000256" key="1">
    <source>
        <dbReference type="ARBA" id="ARBA00022741"/>
    </source>
</evidence>
<dbReference type="CDD" id="cd00130">
    <property type="entry name" value="PAS"/>
    <property type="match status" value="1"/>
</dbReference>
<evidence type="ECO:0000256" key="4">
    <source>
        <dbReference type="ARBA" id="ARBA00023125"/>
    </source>
</evidence>
<evidence type="ECO:0000256" key="2">
    <source>
        <dbReference type="ARBA" id="ARBA00022840"/>
    </source>
</evidence>
<feature type="domain" description="PAS" evidence="8">
    <location>
        <begin position="232"/>
        <end position="274"/>
    </location>
</feature>
<sequence>MNTIHQHAQQVLRFGEGLPPIQGPASDPAIARSWRRCLEQHHLDPSRLHAPCVMERPRLNECRERLQRIIAIARWQMNSLHQQLGGSDHAILLTDTQGVVIDSLARDAERADFQRAGLWLGAVWDEATQGTNGVGTCLVERQPLTIRRDAHFHGRHTGLTCSASLILDPQGEPLAVLNVSTCRDEPTGRNNYQTMALTSLSAKLIEGAYFVQTCNGRRLLRLHARPEYLGMLSEGLLAFDERGHIEALNEAALSLLGETREALLGRPLEHLFELSVERLLDPLPGDAGGCLALRTRDGRLLHGQLARPAPAAKPSRGSSLAPSGTAGPCLADPRLREAFGRACRVLERDVPVLLHGETGTGKDAFAAALHRAGSRSGKPFVAINCAAIPESLIESELFGYRGGSFTGAHKDGMTGKLLQADGGILFLDEIGDMPLAMQTRLLRVLESRQVQPLGASQALPLDVRLVSASHRDLPAMIAEGTFREDLYYRLAGLQISLPPLRERSDKAELIEQLLSEETAGEPLRLAPDALQALLVQPWPGNVRQLRTLLRALVALAENGRIELEDLRAVQPELSVAPLPSTAPLADAERDALLATLNGEHWHMTRSAQALGISRNTLYRKLRRHGIARN</sequence>
<dbReference type="EMBL" id="FNNU01000005">
    <property type="protein sequence ID" value="SDX69398.1"/>
    <property type="molecule type" value="Genomic_DNA"/>
</dbReference>
<gene>
    <name evidence="9" type="ORF">SAMN05216287_3541</name>
</gene>
<dbReference type="InterPro" id="IPR009057">
    <property type="entry name" value="Homeodomain-like_sf"/>
</dbReference>
<dbReference type="GO" id="GO:0006355">
    <property type="term" value="P:regulation of DNA-templated transcription"/>
    <property type="evidence" value="ECO:0007669"/>
    <property type="project" value="InterPro"/>
</dbReference>
<protein>
    <submittedName>
        <fullName evidence="9">Transcriptional regulator of acetoin/glycerol metabolism</fullName>
    </submittedName>
</protein>
<dbReference type="SUPFAM" id="SSF55781">
    <property type="entry name" value="GAF domain-like"/>
    <property type="match status" value="1"/>
</dbReference>
<dbReference type="STRING" id="1007099.SAMN05216287_3541"/>
<dbReference type="Proteomes" id="UP000243778">
    <property type="component" value="Unassembled WGS sequence"/>
</dbReference>
<dbReference type="PANTHER" id="PTHR32071:SF77">
    <property type="entry name" value="TRANSCRIPTIONAL REGULATORY PROTEIN"/>
    <property type="match status" value="1"/>
</dbReference>
<dbReference type="PROSITE" id="PS50045">
    <property type="entry name" value="SIGMA54_INTERACT_4"/>
    <property type="match status" value="1"/>
</dbReference>
<dbReference type="PROSITE" id="PS00676">
    <property type="entry name" value="SIGMA54_INTERACT_2"/>
    <property type="match status" value="1"/>
</dbReference>
<dbReference type="Gene3D" id="3.30.450.20">
    <property type="entry name" value="PAS domain"/>
    <property type="match status" value="1"/>
</dbReference>
<dbReference type="PRINTS" id="PR01590">
    <property type="entry name" value="HTHFIS"/>
</dbReference>
<dbReference type="GO" id="GO:0005524">
    <property type="term" value="F:ATP binding"/>
    <property type="evidence" value="ECO:0007669"/>
    <property type="project" value="UniProtKB-KW"/>
</dbReference>
<proteinExistence type="predicted"/>
<dbReference type="InterPro" id="IPR058031">
    <property type="entry name" value="AAA_lid_NorR"/>
</dbReference>
<accession>A0A1H3DTH0</accession>
<dbReference type="InterPro" id="IPR029016">
    <property type="entry name" value="GAF-like_dom_sf"/>
</dbReference>
<keyword evidence="3" id="KW-0805">Transcription regulation</keyword>
<feature type="region of interest" description="Disordered" evidence="6">
    <location>
        <begin position="306"/>
        <end position="326"/>
    </location>
</feature>
<evidence type="ECO:0000259" key="8">
    <source>
        <dbReference type="PROSITE" id="PS50112"/>
    </source>
</evidence>
<evidence type="ECO:0000313" key="9">
    <source>
        <dbReference type="EMBL" id="SDX69398.1"/>
    </source>
</evidence>
<keyword evidence="1" id="KW-0547">Nucleotide-binding</keyword>
<dbReference type="Gene3D" id="1.10.10.60">
    <property type="entry name" value="Homeodomain-like"/>
    <property type="match status" value="1"/>
</dbReference>
<dbReference type="FunFam" id="3.40.50.300:FF:000006">
    <property type="entry name" value="DNA-binding transcriptional regulator NtrC"/>
    <property type="match status" value="1"/>
</dbReference>
<dbReference type="AlphaFoldDB" id="A0A1H3DTH0"/>
<dbReference type="InterPro" id="IPR025943">
    <property type="entry name" value="Sigma_54_int_dom_ATP-bd_2"/>
</dbReference>
<dbReference type="PROSITE" id="PS00675">
    <property type="entry name" value="SIGMA54_INTERACT_1"/>
    <property type="match status" value="1"/>
</dbReference>
<keyword evidence="10" id="KW-1185">Reference proteome</keyword>
<dbReference type="SUPFAM" id="SSF46689">
    <property type="entry name" value="Homeodomain-like"/>
    <property type="match status" value="1"/>
</dbReference>
<evidence type="ECO:0000256" key="6">
    <source>
        <dbReference type="SAM" id="MobiDB-lite"/>
    </source>
</evidence>